<protein>
    <submittedName>
        <fullName evidence="2">Methyltransferase domain-containing protein</fullName>
    </submittedName>
</protein>
<accession>A0A7W2A8D5</accession>
<dbReference type="Gene3D" id="3.40.50.150">
    <property type="entry name" value="Vaccinia Virus protein VP39"/>
    <property type="match status" value="1"/>
</dbReference>
<dbReference type="RefSeq" id="WP_181750949.1">
    <property type="nucleotide sequence ID" value="NZ_JACEIQ010000003.1"/>
</dbReference>
<evidence type="ECO:0000313" key="2">
    <source>
        <dbReference type="EMBL" id="MBA4493713.1"/>
    </source>
</evidence>
<reference evidence="2 3" key="1">
    <citation type="submission" date="2020-07" db="EMBL/GenBank/DDBJ databases">
        <authorList>
            <person name="Feng H."/>
        </authorList>
    </citation>
    <scope>NUCLEOTIDE SEQUENCE [LARGE SCALE GENOMIC DNA]</scope>
    <source>
        <strain evidence="3">s-10</strain>
    </source>
</reference>
<dbReference type="GO" id="GO:0032259">
    <property type="term" value="P:methylation"/>
    <property type="evidence" value="ECO:0007669"/>
    <property type="project" value="UniProtKB-KW"/>
</dbReference>
<name>A0A7W2A8D5_9BACL</name>
<dbReference type="InterPro" id="IPR041698">
    <property type="entry name" value="Methyltransf_25"/>
</dbReference>
<keyword evidence="2" id="KW-0808">Transferase</keyword>
<dbReference type="PANTHER" id="PTHR43591:SF110">
    <property type="entry name" value="RHODANESE DOMAIN-CONTAINING PROTEIN"/>
    <property type="match status" value="1"/>
</dbReference>
<dbReference type="SUPFAM" id="SSF53335">
    <property type="entry name" value="S-adenosyl-L-methionine-dependent methyltransferases"/>
    <property type="match status" value="1"/>
</dbReference>
<dbReference type="CDD" id="cd02440">
    <property type="entry name" value="AdoMet_MTases"/>
    <property type="match status" value="1"/>
</dbReference>
<keyword evidence="2" id="KW-0489">Methyltransferase</keyword>
<dbReference type="EMBL" id="JACEIQ010000003">
    <property type="protein sequence ID" value="MBA4493713.1"/>
    <property type="molecule type" value="Genomic_DNA"/>
</dbReference>
<feature type="domain" description="Methyltransferase" evidence="1">
    <location>
        <begin position="44"/>
        <end position="138"/>
    </location>
</feature>
<organism evidence="2 3">
    <name type="scientific">Paenactinomyces guangxiensis</name>
    <dbReference type="NCBI Taxonomy" id="1490290"/>
    <lineage>
        <taxon>Bacteria</taxon>
        <taxon>Bacillati</taxon>
        <taxon>Bacillota</taxon>
        <taxon>Bacilli</taxon>
        <taxon>Bacillales</taxon>
        <taxon>Thermoactinomycetaceae</taxon>
        <taxon>Paenactinomyces</taxon>
    </lineage>
</organism>
<evidence type="ECO:0000259" key="1">
    <source>
        <dbReference type="Pfam" id="PF13649"/>
    </source>
</evidence>
<sequence>MPQWYEESFGEDYLLVYKHRNRQNASFEAEQITRWLQLSKQDLILDLCCGTGRHTIALGRNDFRVVGLDLSKTLLSHAVSESAGLPIPFVHGDMRTLPFMDHSFEVVLNLFTSFGYFTQDRDNQQVLAEINRVLKPEGRFLIDFMNPESVKRKLVPVSEREEQGIHIREERKIAGDFVLKEIWVRDDKGERHYQERVKMYSMDRMEAMMEQAGLTIEQVYGNFRGEPYQTMSDRMIFLGRVYK</sequence>
<dbReference type="GO" id="GO:0008168">
    <property type="term" value="F:methyltransferase activity"/>
    <property type="evidence" value="ECO:0007669"/>
    <property type="project" value="UniProtKB-KW"/>
</dbReference>
<dbReference type="Proteomes" id="UP000535491">
    <property type="component" value="Unassembled WGS sequence"/>
</dbReference>
<dbReference type="InterPro" id="IPR029063">
    <property type="entry name" value="SAM-dependent_MTases_sf"/>
</dbReference>
<dbReference type="Gene3D" id="2.20.25.110">
    <property type="entry name" value="S-adenosyl-L-methionine-dependent methyltransferases"/>
    <property type="match status" value="1"/>
</dbReference>
<gene>
    <name evidence="2" type="ORF">H1191_05275</name>
</gene>
<dbReference type="Pfam" id="PF13649">
    <property type="entry name" value="Methyltransf_25"/>
    <property type="match status" value="1"/>
</dbReference>
<evidence type="ECO:0000313" key="3">
    <source>
        <dbReference type="Proteomes" id="UP000535491"/>
    </source>
</evidence>
<keyword evidence="3" id="KW-1185">Reference proteome</keyword>
<comment type="caution">
    <text evidence="2">The sequence shown here is derived from an EMBL/GenBank/DDBJ whole genome shotgun (WGS) entry which is preliminary data.</text>
</comment>
<dbReference type="AlphaFoldDB" id="A0A7W2A8D5"/>
<proteinExistence type="predicted"/>
<dbReference type="PANTHER" id="PTHR43591">
    <property type="entry name" value="METHYLTRANSFERASE"/>
    <property type="match status" value="1"/>
</dbReference>